<gene>
    <name evidence="1" type="ORF">EJ02DRAFT_143491</name>
</gene>
<dbReference type="Proteomes" id="UP000800038">
    <property type="component" value="Unassembled WGS sequence"/>
</dbReference>
<keyword evidence="2" id="KW-1185">Reference proteome</keyword>
<organism evidence="1 2">
    <name type="scientific">Clathrospora elynae</name>
    <dbReference type="NCBI Taxonomy" id="706981"/>
    <lineage>
        <taxon>Eukaryota</taxon>
        <taxon>Fungi</taxon>
        <taxon>Dikarya</taxon>
        <taxon>Ascomycota</taxon>
        <taxon>Pezizomycotina</taxon>
        <taxon>Dothideomycetes</taxon>
        <taxon>Pleosporomycetidae</taxon>
        <taxon>Pleosporales</taxon>
        <taxon>Diademaceae</taxon>
        <taxon>Clathrospora</taxon>
    </lineage>
</organism>
<sequence>MVVTAKDGQCGAEGPGEFHIRSSKRSGRSINGSSAALFYQLIIASHYIANSATLSQLHQYFTNPPDATMAITVQFDPNNMYSGDPARRTRIENEVRNFRRIPAAATFVVIRNGPHTSRSDRRVHITVDFYDNTNRHLTRLHVPSAY</sequence>
<proteinExistence type="predicted"/>
<protein>
    <submittedName>
        <fullName evidence="1">Uncharacterized protein</fullName>
    </submittedName>
</protein>
<reference evidence="1" key="1">
    <citation type="journal article" date="2020" name="Stud. Mycol.">
        <title>101 Dothideomycetes genomes: a test case for predicting lifestyles and emergence of pathogens.</title>
        <authorList>
            <person name="Haridas S."/>
            <person name="Albert R."/>
            <person name="Binder M."/>
            <person name="Bloem J."/>
            <person name="Labutti K."/>
            <person name="Salamov A."/>
            <person name="Andreopoulos B."/>
            <person name="Baker S."/>
            <person name="Barry K."/>
            <person name="Bills G."/>
            <person name="Bluhm B."/>
            <person name="Cannon C."/>
            <person name="Castanera R."/>
            <person name="Culley D."/>
            <person name="Daum C."/>
            <person name="Ezra D."/>
            <person name="Gonzalez J."/>
            <person name="Henrissat B."/>
            <person name="Kuo A."/>
            <person name="Liang C."/>
            <person name="Lipzen A."/>
            <person name="Lutzoni F."/>
            <person name="Magnuson J."/>
            <person name="Mondo S."/>
            <person name="Nolan M."/>
            <person name="Ohm R."/>
            <person name="Pangilinan J."/>
            <person name="Park H.-J."/>
            <person name="Ramirez L."/>
            <person name="Alfaro M."/>
            <person name="Sun H."/>
            <person name="Tritt A."/>
            <person name="Yoshinaga Y."/>
            <person name="Zwiers L.-H."/>
            <person name="Turgeon B."/>
            <person name="Goodwin S."/>
            <person name="Spatafora J."/>
            <person name="Crous P."/>
            <person name="Grigoriev I."/>
        </authorList>
    </citation>
    <scope>NUCLEOTIDE SEQUENCE</scope>
    <source>
        <strain evidence="1">CBS 161.51</strain>
    </source>
</reference>
<dbReference type="AlphaFoldDB" id="A0A6A5S6U7"/>
<dbReference type="EMBL" id="ML976299">
    <property type="protein sequence ID" value="KAF1935204.1"/>
    <property type="molecule type" value="Genomic_DNA"/>
</dbReference>
<dbReference type="OrthoDB" id="2790530at2759"/>
<accession>A0A6A5S6U7</accession>
<evidence type="ECO:0000313" key="2">
    <source>
        <dbReference type="Proteomes" id="UP000800038"/>
    </source>
</evidence>
<evidence type="ECO:0000313" key="1">
    <source>
        <dbReference type="EMBL" id="KAF1935204.1"/>
    </source>
</evidence>
<name>A0A6A5S6U7_9PLEO</name>